<dbReference type="InterPro" id="IPR045864">
    <property type="entry name" value="aa-tRNA-synth_II/BPL/LPL"/>
</dbReference>
<dbReference type="Pfam" id="PF16995">
    <property type="entry name" value="tRNA-synt_2_TM"/>
    <property type="match status" value="1"/>
</dbReference>
<keyword evidence="4" id="KW-1003">Cell membrane</keyword>
<dbReference type="EMBL" id="BAAAUV010000023">
    <property type="protein sequence ID" value="GAA3232464.1"/>
    <property type="molecule type" value="Genomic_DNA"/>
</dbReference>
<dbReference type="SUPFAM" id="SSF55681">
    <property type="entry name" value="Class II aaRS and biotin synthetases"/>
    <property type="match status" value="1"/>
</dbReference>
<dbReference type="PRINTS" id="PR00982">
    <property type="entry name" value="TRNASYNTHLYS"/>
</dbReference>
<evidence type="ECO:0000256" key="16">
    <source>
        <dbReference type="ARBA" id="ARBA00024681"/>
    </source>
</evidence>
<gene>
    <name evidence="22" type="primary">lysX</name>
    <name evidence="19" type="synonym">lysS</name>
    <name evidence="22" type="ORF">GCM10010468_64310</name>
</gene>
<accession>A0ABP6QIP0</accession>
<comment type="function">
    <text evidence="16">Catalyzes the production of L-lysyl-tRNA(Lys)transfer and the transfer of a lysyl group from L-lysyl-tRNA(Lys) to membrane-bound phosphatidylglycerol (PG), which produces lysylphosphatidylglycerol (LPG), one of the components of the bacterial membrane with a positive net charge. LPG synthesis contributes to the resistance to cationic antimicrobial peptides (CAMPs) and likely protects M.tuberculosis against the CAMPs produced by competiting microorganisms (bacteriocins). In fact, the modification of anionic phosphatidylglycerol with positively charged L-lysine results in repulsion of the peptides.</text>
</comment>
<dbReference type="NCBIfam" id="NF002821">
    <property type="entry name" value="PRK02983.1"/>
    <property type="match status" value="1"/>
</dbReference>
<evidence type="ECO:0000313" key="22">
    <source>
        <dbReference type="EMBL" id="GAA3232464.1"/>
    </source>
</evidence>
<name>A0ABP6QIP0_9ACTN</name>
<feature type="transmembrane region" description="Helical" evidence="20">
    <location>
        <begin position="138"/>
        <end position="157"/>
    </location>
</feature>
<dbReference type="InterPro" id="IPR044136">
    <property type="entry name" value="Lys-tRNA-ligase_II_N"/>
</dbReference>
<organism evidence="22 23">
    <name type="scientific">Actinocorallia longicatena</name>
    <dbReference type="NCBI Taxonomy" id="111803"/>
    <lineage>
        <taxon>Bacteria</taxon>
        <taxon>Bacillati</taxon>
        <taxon>Actinomycetota</taxon>
        <taxon>Actinomycetes</taxon>
        <taxon>Streptosporangiales</taxon>
        <taxon>Thermomonosporaceae</taxon>
        <taxon>Actinocorallia</taxon>
    </lineage>
</organism>
<dbReference type="PANTHER" id="PTHR42918">
    <property type="entry name" value="LYSYL-TRNA SYNTHETASE"/>
    <property type="match status" value="1"/>
</dbReference>
<keyword evidence="20" id="KW-0472">Membrane</keyword>
<evidence type="ECO:0000313" key="23">
    <source>
        <dbReference type="Proteomes" id="UP001501237"/>
    </source>
</evidence>
<dbReference type="NCBIfam" id="TIGR00499">
    <property type="entry name" value="lysS_bact"/>
    <property type="match status" value="1"/>
</dbReference>
<sequence>MRLTKPVPTVVFWYVRLSGIVSIVAWLSSSLIEELAGIWALRWLTVLGWAPSLAYGLLLILLSYGIRRRKRSAWRIVTVVFGLFFLVAVLTAVSPTDGGLVWSLVAVCFGLVFAGLIACRGRFNTLPDRANRRLALRVFVFFLLFTLVVGTLLVGITDQDAAGAAWTYTAYAFFQSALGAAVTGDPINVHVPGWVDLVLDFLGGGLFILTVWALFRPGRGDAVLRAEEELPARALLAEYGEQDSLGYFALRRDKDVLVGPSGRAAISYRVEGTVCLASGDPLGDPNAWDGAIGGWLEMCRAHAWIPGVMSAGSRAAQAYARHGMDALELGDEAILETADFNLDGREMRQVRQAVRRVQRAGYSVRIRRHGQIPAAEMAQVIEDAERWREGAAERGFSMALGRLGDPADGRCVMVEAFDRDGTRRGMLSFVPWGRNGLSLDLMRRDRAAENGLNEYMVAMLATNAGTVGVSRISLNFAVLRSVFERGTQIGAGPLLRLGYGLMSFASRFWQLESLYLANAKYHPDWLPRFICFHNSRDAVRIGLAAAKAEGFLPTLRKPPLAAATATPALLAQIALVEESAEAARTPQRRLSEQERVRHAKLDRLRAAGIDPYPLGYDRTDYAAGLRERYGSLAPDSLTGVTAAVAGRVVSSREHGRLCFATLRDETGDLQIMLTSELPDLPRWKTLIDLGDQVGVTGEVMTTRSGELTVRAASWALTAKCLHPLPAPGGLGEETRVRQRYVDLIVNDEARRMVRTRGTAVAAVRDALRAGGFLEVETPMLQPVHGGATARPFTTRMNAYNLDLYLRIAPELYLKRLLVGGVGKVFELNRNFRNEGVSPRHNPEFTMLEAYEPYGTYDTMAALTRRLVVAAATEALGTTVIDRPGMAFDLATDWSEITVYGSVSAALGVEITPGTPLADVREHATGVNLEFDSAWGQGRLVQELYELLVEHTLIAPTFVRDFPAETSPLTRPHRDDPRLAEKWDLIVGGIELGTAYSELIDPVLQRRRLTEQSLLAAGGDPEAMEIDEDFLRALEYAMPPAGGMGMGIDRLLITLTGKSIRETIPFPLVRPT</sequence>
<evidence type="ECO:0000259" key="21">
    <source>
        <dbReference type="PROSITE" id="PS50862"/>
    </source>
</evidence>
<dbReference type="InterPro" id="IPR024320">
    <property type="entry name" value="LPG_synthase_C"/>
</dbReference>
<dbReference type="Gene3D" id="3.30.930.10">
    <property type="entry name" value="Bira Bifunctional Protein, Domain 2"/>
    <property type="match status" value="1"/>
</dbReference>
<evidence type="ECO:0000256" key="1">
    <source>
        <dbReference type="ARBA" id="ARBA00004651"/>
    </source>
</evidence>
<keyword evidence="19" id="KW-0648">Protein biosynthesis</keyword>
<feature type="domain" description="Aminoacyl-transfer RNA synthetases class-II family profile" evidence="21">
    <location>
        <begin position="761"/>
        <end position="1070"/>
    </location>
</feature>
<keyword evidence="11 20" id="KW-1133">Transmembrane helix</keyword>
<evidence type="ECO:0000256" key="13">
    <source>
        <dbReference type="ARBA" id="ARBA00023146"/>
    </source>
</evidence>
<evidence type="ECO:0000256" key="2">
    <source>
        <dbReference type="ARBA" id="ARBA00005270"/>
    </source>
</evidence>
<evidence type="ECO:0000256" key="15">
    <source>
        <dbReference type="ARBA" id="ARBA00023268"/>
    </source>
</evidence>
<keyword evidence="12" id="KW-0443">Lipid metabolism</keyword>
<evidence type="ECO:0000256" key="8">
    <source>
        <dbReference type="ARBA" id="ARBA00022723"/>
    </source>
</evidence>
<evidence type="ECO:0000256" key="10">
    <source>
        <dbReference type="ARBA" id="ARBA00022840"/>
    </source>
</evidence>
<keyword evidence="19" id="KW-0460">Magnesium</keyword>
<protein>
    <recommendedName>
        <fullName evidence="19">Lysine--tRNA ligase</fullName>
        <ecNumber evidence="19">6.1.1.6</ecNumber>
    </recommendedName>
    <alternativeName>
        <fullName evidence="19">Lysyl-tRNA synthetase</fullName>
        <shortName evidence="19">LysRS</shortName>
    </alternativeName>
</protein>
<keyword evidence="10 19" id="KW-0067">ATP-binding</keyword>
<evidence type="ECO:0000256" key="14">
    <source>
        <dbReference type="ARBA" id="ARBA00023251"/>
    </source>
</evidence>
<dbReference type="InterPro" id="IPR018149">
    <property type="entry name" value="Lys-tRNA-synth_II_C"/>
</dbReference>
<evidence type="ECO:0000256" key="3">
    <source>
        <dbReference type="ARBA" id="ARBA00009968"/>
    </source>
</evidence>
<evidence type="ECO:0000256" key="9">
    <source>
        <dbReference type="ARBA" id="ARBA00022741"/>
    </source>
</evidence>
<dbReference type="InterPro" id="IPR012340">
    <property type="entry name" value="NA-bd_OB-fold"/>
</dbReference>
<dbReference type="CDD" id="cd04322">
    <property type="entry name" value="LysRS_N"/>
    <property type="match status" value="1"/>
</dbReference>
<feature type="transmembrane region" description="Helical" evidence="20">
    <location>
        <begin position="38"/>
        <end position="61"/>
    </location>
</feature>
<evidence type="ECO:0000256" key="19">
    <source>
        <dbReference type="HAMAP-Rule" id="MF_00252"/>
    </source>
</evidence>
<feature type="transmembrane region" description="Helical" evidence="20">
    <location>
        <begin position="194"/>
        <end position="215"/>
    </location>
</feature>
<dbReference type="PROSITE" id="PS50862">
    <property type="entry name" value="AA_TRNA_LIGASE_II"/>
    <property type="match status" value="1"/>
</dbReference>
<comment type="similarity">
    <text evidence="19">Belongs to the class-II aminoacyl-tRNA synthetase family.</text>
</comment>
<comment type="catalytic activity">
    <reaction evidence="18 19">
        <text>tRNA(Lys) + L-lysine + ATP = L-lysyl-tRNA(Lys) + AMP + diphosphate</text>
        <dbReference type="Rhea" id="RHEA:20792"/>
        <dbReference type="Rhea" id="RHEA-COMP:9696"/>
        <dbReference type="Rhea" id="RHEA-COMP:9697"/>
        <dbReference type="ChEBI" id="CHEBI:30616"/>
        <dbReference type="ChEBI" id="CHEBI:32551"/>
        <dbReference type="ChEBI" id="CHEBI:33019"/>
        <dbReference type="ChEBI" id="CHEBI:78442"/>
        <dbReference type="ChEBI" id="CHEBI:78529"/>
        <dbReference type="ChEBI" id="CHEBI:456215"/>
        <dbReference type="EC" id="6.1.1.6"/>
    </reaction>
</comment>
<dbReference type="GO" id="GO:0016874">
    <property type="term" value="F:ligase activity"/>
    <property type="evidence" value="ECO:0007669"/>
    <property type="project" value="UniProtKB-KW"/>
</dbReference>
<evidence type="ECO:0000256" key="18">
    <source>
        <dbReference type="ARBA" id="ARBA00048573"/>
    </source>
</evidence>
<dbReference type="InterPro" id="IPR004365">
    <property type="entry name" value="NA-bd_OB_tRNA"/>
</dbReference>
<dbReference type="Pfam" id="PF09924">
    <property type="entry name" value="LPG_synthase_C"/>
    <property type="match status" value="1"/>
</dbReference>
<feature type="binding site" evidence="19">
    <location>
        <position position="990"/>
    </location>
    <ligand>
        <name>Mg(2+)</name>
        <dbReference type="ChEBI" id="CHEBI:18420"/>
        <label>1</label>
    </ligand>
</feature>
<evidence type="ECO:0000256" key="5">
    <source>
        <dbReference type="ARBA" id="ARBA00022598"/>
    </source>
</evidence>
<dbReference type="EC" id="6.1.1.6" evidence="19"/>
<keyword evidence="9 19" id="KW-0547">Nucleotide-binding</keyword>
<dbReference type="InterPro" id="IPR004364">
    <property type="entry name" value="Aa-tRNA-synt_II"/>
</dbReference>
<proteinExistence type="inferred from homology"/>
<keyword evidence="5 19" id="KW-0436">Ligase</keyword>
<dbReference type="PANTHER" id="PTHR42918:SF15">
    <property type="entry name" value="LYSINE--TRNA LIGASE, CHLOROPLASTIC_MITOCHONDRIAL"/>
    <property type="match status" value="1"/>
</dbReference>
<comment type="subunit">
    <text evidence="19">Homodimer.</text>
</comment>
<evidence type="ECO:0000256" key="6">
    <source>
        <dbReference type="ARBA" id="ARBA00022679"/>
    </source>
</evidence>
<dbReference type="InterPro" id="IPR002313">
    <property type="entry name" value="Lys-tRNA-ligase_II"/>
</dbReference>
<dbReference type="Proteomes" id="UP001501237">
    <property type="component" value="Unassembled WGS sequence"/>
</dbReference>
<dbReference type="HAMAP" id="MF_00252">
    <property type="entry name" value="Lys_tRNA_synth_class2"/>
    <property type="match status" value="1"/>
</dbReference>
<keyword evidence="8 19" id="KW-0479">Metal-binding</keyword>
<keyword evidence="14" id="KW-0046">Antibiotic resistance</keyword>
<comment type="similarity">
    <text evidence="3">In the C-terminal section; belongs to the class-II aminoacyl-tRNA synthetase family.</text>
</comment>
<evidence type="ECO:0000256" key="4">
    <source>
        <dbReference type="ARBA" id="ARBA00022475"/>
    </source>
</evidence>
<dbReference type="InterPro" id="IPR006195">
    <property type="entry name" value="aa-tRNA-synth_II"/>
</dbReference>
<feature type="binding site" evidence="19">
    <location>
        <position position="983"/>
    </location>
    <ligand>
        <name>Mg(2+)</name>
        <dbReference type="ChEBI" id="CHEBI:18420"/>
        <label>1</label>
    </ligand>
</feature>
<dbReference type="Pfam" id="PF01336">
    <property type="entry name" value="tRNA_anti-codon"/>
    <property type="match status" value="1"/>
</dbReference>
<keyword evidence="15" id="KW-0511">Multifunctional enzyme</keyword>
<evidence type="ECO:0000256" key="17">
    <source>
        <dbReference type="ARBA" id="ARBA00047540"/>
    </source>
</evidence>
<evidence type="ECO:0000256" key="12">
    <source>
        <dbReference type="ARBA" id="ARBA00023098"/>
    </source>
</evidence>
<dbReference type="Gene3D" id="2.40.50.140">
    <property type="entry name" value="Nucleic acid-binding proteins"/>
    <property type="match status" value="1"/>
</dbReference>
<keyword evidence="7 20" id="KW-0812">Transmembrane</keyword>
<dbReference type="Pfam" id="PF00152">
    <property type="entry name" value="tRNA-synt_2"/>
    <property type="match status" value="1"/>
</dbReference>
<feature type="transmembrane region" description="Helical" evidence="20">
    <location>
        <begin position="73"/>
        <end position="93"/>
    </location>
</feature>
<dbReference type="NCBIfam" id="NF001756">
    <property type="entry name" value="PRK00484.1"/>
    <property type="match status" value="1"/>
</dbReference>
<keyword evidence="6" id="KW-0808">Transferase</keyword>
<evidence type="ECO:0000256" key="11">
    <source>
        <dbReference type="ARBA" id="ARBA00022989"/>
    </source>
</evidence>
<feature type="transmembrane region" description="Helical" evidence="20">
    <location>
        <begin position="12"/>
        <end position="32"/>
    </location>
</feature>
<dbReference type="InterPro" id="IPR031553">
    <property type="entry name" value="tRNA-synt_2_TM"/>
</dbReference>
<keyword evidence="13 19" id="KW-0030">Aminoacyl-tRNA synthetase</keyword>
<feature type="binding site" evidence="19">
    <location>
        <position position="990"/>
    </location>
    <ligand>
        <name>Mg(2+)</name>
        <dbReference type="ChEBI" id="CHEBI:18420"/>
        <label>2</label>
    </ligand>
</feature>
<keyword evidence="19" id="KW-0963">Cytoplasm</keyword>
<feature type="transmembrane region" description="Helical" evidence="20">
    <location>
        <begin position="99"/>
        <end position="118"/>
    </location>
</feature>
<evidence type="ECO:0000256" key="20">
    <source>
        <dbReference type="SAM" id="Phobius"/>
    </source>
</evidence>
<feature type="transmembrane region" description="Helical" evidence="20">
    <location>
        <begin position="163"/>
        <end position="182"/>
    </location>
</feature>
<comment type="cofactor">
    <cofactor evidence="19">
        <name>Mg(2+)</name>
        <dbReference type="ChEBI" id="CHEBI:18420"/>
    </cofactor>
    <text evidence="19">Binds 3 Mg(2+) ions per subunit.</text>
</comment>
<reference evidence="23" key="1">
    <citation type="journal article" date="2019" name="Int. J. Syst. Evol. Microbiol.">
        <title>The Global Catalogue of Microorganisms (GCM) 10K type strain sequencing project: providing services to taxonomists for standard genome sequencing and annotation.</title>
        <authorList>
            <consortium name="The Broad Institute Genomics Platform"/>
            <consortium name="The Broad Institute Genome Sequencing Center for Infectious Disease"/>
            <person name="Wu L."/>
            <person name="Ma J."/>
        </authorList>
    </citation>
    <scope>NUCLEOTIDE SEQUENCE [LARGE SCALE GENOMIC DNA]</scope>
    <source>
        <strain evidence="23">JCM 9377</strain>
    </source>
</reference>
<comment type="subcellular location">
    <subcellularLocation>
        <location evidence="1">Cell membrane</location>
        <topology evidence="1">Multi-pass membrane protein</topology>
    </subcellularLocation>
    <subcellularLocation>
        <location evidence="19">Cytoplasm</location>
    </subcellularLocation>
</comment>
<comment type="caution">
    <text evidence="22">The sequence shown here is derived from an EMBL/GenBank/DDBJ whole genome shotgun (WGS) entry which is preliminary data.</text>
</comment>
<evidence type="ECO:0000256" key="7">
    <source>
        <dbReference type="ARBA" id="ARBA00022692"/>
    </source>
</evidence>
<keyword evidence="23" id="KW-1185">Reference proteome</keyword>
<comment type="catalytic activity">
    <reaction evidence="17">
        <text>L-lysyl-tRNA(Lys) + a 1,2-diacyl-sn-glycero-3-phospho-(1'-sn-glycerol) = a 1,2-diacyl-sn-glycero-3-phospho-1'-(3'-O-L-lysyl)-sn-glycerol + tRNA(Lys)</text>
        <dbReference type="Rhea" id="RHEA:10668"/>
        <dbReference type="Rhea" id="RHEA-COMP:9696"/>
        <dbReference type="Rhea" id="RHEA-COMP:9697"/>
        <dbReference type="ChEBI" id="CHEBI:64716"/>
        <dbReference type="ChEBI" id="CHEBI:75792"/>
        <dbReference type="ChEBI" id="CHEBI:78442"/>
        <dbReference type="ChEBI" id="CHEBI:78529"/>
        <dbReference type="EC" id="2.3.2.3"/>
    </reaction>
</comment>
<comment type="similarity">
    <text evidence="2">In the N-terminal section; belongs to the LPG synthetase family.</text>
</comment>
<dbReference type="SUPFAM" id="SSF50249">
    <property type="entry name" value="Nucleic acid-binding proteins"/>
    <property type="match status" value="1"/>
</dbReference>